<dbReference type="PATRIC" id="fig|1218567.3.peg.2092"/>
<evidence type="ECO:0000313" key="2">
    <source>
        <dbReference type="Proteomes" id="UP000011873"/>
    </source>
</evidence>
<reference evidence="1 2" key="1">
    <citation type="submission" date="2013-01" db="EMBL/GenBank/DDBJ databases">
        <authorList>
            <person name="Harkins D.M."/>
            <person name="Durkin A.S."/>
            <person name="Brinkac L.M."/>
            <person name="Haft D.H."/>
            <person name="Selengut J.D."/>
            <person name="Sanka R."/>
            <person name="DePew J."/>
            <person name="Purushe J."/>
            <person name="Galloway R.L."/>
            <person name="Vinetz J.M."/>
            <person name="Sutton G.G."/>
            <person name="Nierman W.C."/>
            <person name="Fouts D.E."/>
        </authorList>
    </citation>
    <scope>NUCLEOTIDE SEQUENCE [LARGE SCALE GENOMIC DNA]</scope>
    <source>
        <strain evidence="1 2">Sponselee CDC</strain>
    </source>
</reference>
<organism evidence="1 2">
    <name type="scientific">Leptospira borgpetersenii serovar Hardjo-bovis str. Sponselee</name>
    <dbReference type="NCBI Taxonomy" id="1303729"/>
    <lineage>
        <taxon>Bacteria</taxon>
        <taxon>Pseudomonadati</taxon>
        <taxon>Spirochaetota</taxon>
        <taxon>Spirochaetia</taxon>
        <taxon>Leptospirales</taxon>
        <taxon>Leptospiraceae</taxon>
        <taxon>Leptospira</taxon>
    </lineage>
</organism>
<accession>M6BQA3</accession>
<sequence>MRNRCFRRFENSKIYFIKVLLSFTIRTHEKKNIIIVRFKS</sequence>
<dbReference type="EMBL" id="ANMU01000079">
    <property type="protein sequence ID" value="EMJ81694.1"/>
    <property type="molecule type" value="Genomic_DNA"/>
</dbReference>
<protein>
    <submittedName>
        <fullName evidence="1">Uncharacterized protein</fullName>
    </submittedName>
</protein>
<gene>
    <name evidence="1" type="ORF">LEP1GSC016_0312</name>
</gene>
<name>M6BQA3_LEPBO</name>
<proteinExistence type="predicted"/>
<comment type="caution">
    <text evidence="1">The sequence shown here is derived from an EMBL/GenBank/DDBJ whole genome shotgun (WGS) entry which is preliminary data.</text>
</comment>
<dbReference type="AlphaFoldDB" id="M6BQA3"/>
<evidence type="ECO:0000313" key="1">
    <source>
        <dbReference type="EMBL" id="EMJ81694.1"/>
    </source>
</evidence>
<dbReference type="Proteomes" id="UP000011873">
    <property type="component" value="Unassembled WGS sequence"/>
</dbReference>